<keyword evidence="5" id="KW-1185">Reference proteome</keyword>
<protein>
    <submittedName>
        <fullName evidence="4">GNAT family N-acetyltransferase</fullName>
    </submittedName>
</protein>
<accession>A0A1J6HED1</accession>
<dbReference type="Proteomes" id="UP000182985">
    <property type="component" value="Unassembled WGS sequence"/>
</dbReference>
<dbReference type="CDD" id="cd04301">
    <property type="entry name" value="NAT_SF"/>
    <property type="match status" value="1"/>
</dbReference>
<dbReference type="InterPro" id="IPR000182">
    <property type="entry name" value="GNAT_dom"/>
</dbReference>
<dbReference type="EMBL" id="MOEC01000042">
    <property type="protein sequence ID" value="OIS90723.1"/>
    <property type="molecule type" value="Genomic_DNA"/>
</dbReference>
<evidence type="ECO:0000256" key="1">
    <source>
        <dbReference type="ARBA" id="ARBA00022679"/>
    </source>
</evidence>
<gene>
    <name evidence="4" type="ORF">BLA27_25215</name>
</gene>
<comment type="caution">
    <text evidence="4">The sequence shown here is derived from an EMBL/GenBank/DDBJ whole genome shotgun (WGS) entry which is preliminary data.</text>
</comment>
<dbReference type="SUPFAM" id="SSF55729">
    <property type="entry name" value="Acyl-CoA N-acyltransferases (Nat)"/>
    <property type="match status" value="1"/>
</dbReference>
<dbReference type="Gene3D" id="3.40.630.30">
    <property type="match status" value="1"/>
</dbReference>
<evidence type="ECO:0000259" key="3">
    <source>
        <dbReference type="PROSITE" id="PS51186"/>
    </source>
</evidence>
<dbReference type="InterPro" id="IPR050832">
    <property type="entry name" value="Bact_Acetyltransf"/>
</dbReference>
<sequence length="158" mass="17315">MAIRVSVETPLQDDVRALVEGLNAHLLPLSPLEFQFKMTVEQMAGPDTTVFVARDEDGKAVGCGALKMHEDGVGEVKRMFTLPEVRGKRVGSVLVDAIVDQARAKDISRLVLETGTGPGFAGAWRLYENSGFTRCGVVLDYPDSEYSAFFEKRLVEAH</sequence>
<keyword evidence="1 4" id="KW-0808">Transferase</keyword>
<organism evidence="4 5">
    <name type="scientific">Brucella cytisi</name>
    <dbReference type="NCBI Taxonomy" id="407152"/>
    <lineage>
        <taxon>Bacteria</taxon>
        <taxon>Pseudomonadati</taxon>
        <taxon>Pseudomonadota</taxon>
        <taxon>Alphaproteobacteria</taxon>
        <taxon>Hyphomicrobiales</taxon>
        <taxon>Brucellaceae</taxon>
        <taxon>Brucella/Ochrobactrum group</taxon>
        <taxon>Brucella</taxon>
    </lineage>
</organism>
<dbReference type="InterPro" id="IPR016181">
    <property type="entry name" value="Acyl_CoA_acyltransferase"/>
</dbReference>
<evidence type="ECO:0000313" key="5">
    <source>
        <dbReference type="Proteomes" id="UP000182985"/>
    </source>
</evidence>
<dbReference type="OrthoDB" id="9803233at2"/>
<dbReference type="PANTHER" id="PTHR43877">
    <property type="entry name" value="AMINOALKYLPHOSPHONATE N-ACETYLTRANSFERASE-RELATED-RELATED"/>
    <property type="match status" value="1"/>
</dbReference>
<evidence type="ECO:0000313" key="4">
    <source>
        <dbReference type="EMBL" id="OIS90723.1"/>
    </source>
</evidence>
<dbReference type="PROSITE" id="PS51186">
    <property type="entry name" value="GNAT"/>
    <property type="match status" value="1"/>
</dbReference>
<evidence type="ECO:0000256" key="2">
    <source>
        <dbReference type="ARBA" id="ARBA00023315"/>
    </source>
</evidence>
<proteinExistence type="predicted"/>
<dbReference type="AlphaFoldDB" id="A0A1J6HED1"/>
<dbReference type="GO" id="GO:0016747">
    <property type="term" value="F:acyltransferase activity, transferring groups other than amino-acyl groups"/>
    <property type="evidence" value="ECO:0007669"/>
    <property type="project" value="InterPro"/>
</dbReference>
<dbReference type="PANTHER" id="PTHR43877:SF2">
    <property type="entry name" value="AMINOALKYLPHOSPHONATE N-ACETYLTRANSFERASE-RELATED"/>
    <property type="match status" value="1"/>
</dbReference>
<feature type="domain" description="N-acetyltransferase" evidence="3">
    <location>
        <begin position="3"/>
        <end position="156"/>
    </location>
</feature>
<keyword evidence="2" id="KW-0012">Acyltransferase</keyword>
<name>A0A1J6HED1_9HYPH</name>
<dbReference type="Pfam" id="PF00583">
    <property type="entry name" value="Acetyltransf_1"/>
    <property type="match status" value="1"/>
</dbReference>
<reference evidence="4 5" key="1">
    <citation type="submission" date="2016-10" db="EMBL/GenBank/DDBJ databases">
        <title>The Draft Genome Sequence of the Potato Rhizosphere Bacteria Ochrobactrum sp. IPA7.2.</title>
        <authorList>
            <person name="Gogoleva N.E."/>
            <person name="Khlopko Y.A."/>
            <person name="Burygin G.L."/>
            <person name="Plotnikov A.O."/>
        </authorList>
    </citation>
    <scope>NUCLEOTIDE SEQUENCE [LARGE SCALE GENOMIC DNA]</scope>
    <source>
        <strain evidence="4 5">IPA7.2</strain>
    </source>
</reference>
<dbReference type="RefSeq" id="WP_071634066.1">
    <property type="nucleotide sequence ID" value="NZ_JBCAUP010000001.1"/>
</dbReference>